<dbReference type="OrthoDB" id="164904at2"/>
<gene>
    <name evidence="1" type="ORF">EFL26_18135</name>
</gene>
<name>A0A3N0GK95_9ACTN</name>
<proteinExistence type="predicted"/>
<dbReference type="AlphaFoldDB" id="A0A3N0GK95"/>
<dbReference type="Proteomes" id="UP000279994">
    <property type="component" value="Unassembled WGS sequence"/>
</dbReference>
<comment type="caution">
    <text evidence="1">The sequence shown here is derived from an EMBL/GenBank/DDBJ whole genome shotgun (WGS) entry which is preliminary data.</text>
</comment>
<keyword evidence="2" id="KW-1185">Reference proteome</keyword>
<reference evidence="1 2" key="1">
    <citation type="submission" date="2018-11" db="EMBL/GenBank/DDBJ databases">
        <authorList>
            <person name="Li F."/>
        </authorList>
    </citation>
    <scope>NUCLEOTIDE SEQUENCE [LARGE SCALE GENOMIC DNA]</scope>
    <source>
        <strain evidence="1 2">Gsoil 818</strain>
    </source>
</reference>
<evidence type="ECO:0008006" key="3">
    <source>
        <dbReference type="Google" id="ProtNLM"/>
    </source>
</evidence>
<sequence>MDRPSPRDTSTGALSFVDEHRVLVHADADAVWQALGRSLPHGAIARTGARLLGAEPARAHGDPLVADSAVPGFGVHAALPGRELVLAGRHRFSVYRLTFSLEPRERDVVLVARTEARFPGLRGRGYRALVIGSGAHRRLTRRWLQGVRVDAQREGQRDGRREPA</sequence>
<dbReference type="EMBL" id="RJSF01000044">
    <property type="protein sequence ID" value="RNM12548.1"/>
    <property type="molecule type" value="Genomic_DNA"/>
</dbReference>
<organism evidence="1 2">
    <name type="scientific">Nocardioides pocheonensis</name>
    <dbReference type="NCBI Taxonomy" id="661485"/>
    <lineage>
        <taxon>Bacteria</taxon>
        <taxon>Bacillati</taxon>
        <taxon>Actinomycetota</taxon>
        <taxon>Actinomycetes</taxon>
        <taxon>Propionibacteriales</taxon>
        <taxon>Nocardioidaceae</taxon>
        <taxon>Nocardioides</taxon>
    </lineage>
</organism>
<evidence type="ECO:0000313" key="1">
    <source>
        <dbReference type="EMBL" id="RNM12548.1"/>
    </source>
</evidence>
<protein>
    <recommendedName>
        <fullName evidence="3">DUF2867 domain-containing protein</fullName>
    </recommendedName>
</protein>
<evidence type="ECO:0000313" key="2">
    <source>
        <dbReference type="Proteomes" id="UP000279994"/>
    </source>
</evidence>
<dbReference type="RefSeq" id="WP_123224312.1">
    <property type="nucleotide sequence ID" value="NZ_RJSF01000044.1"/>
</dbReference>
<accession>A0A3N0GK95</accession>